<evidence type="ECO:0000313" key="3">
    <source>
        <dbReference type="Proteomes" id="UP000001396"/>
    </source>
</evidence>
<protein>
    <recommendedName>
        <fullName evidence="4">F-box domain-containing protein</fullName>
    </recommendedName>
</protein>
<evidence type="ECO:0008006" key="4">
    <source>
        <dbReference type="Google" id="ProtNLM"/>
    </source>
</evidence>
<feature type="region of interest" description="Disordered" evidence="1">
    <location>
        <begin position="1"/>
        <end position="26"/>
    </location>
</feature>
<comment type="caution">
    <text evidence="2">The sequence shown here is derived from an EMBL/GenBank/DDBJ whole genome shotgun (WGS) entry which is preliminary data.</text>
</comment>
<dbReference type="EMBL" id="ADBJ01000002">
    <property type="protein sequence ID" value="EFA86425.1"/>
    <property type="molecule type" value="Genomic_DNA"/>
</dbReference>
<dbReference type="AlphaFoldDB" id="D3AVV2"/>
<dbReference type="PANTHER" id="PTHR39532">
    <property type="entry name" value="F-BOX DOMAIN-CONTAINING PROTEIN-RELATED"/>
    <property type="match status" value="1"/>
</dbReference>
<feature type="compositionally biased region" description="Basic and acidic residues" evidence="1">
    <location>
        <begin position="7"/>
        <end position="26"/>
    </location>
</feature>
<dbReference type="FunCoup" id="D3AVV2">
    <property type="interactions" value="805"/>
</dbReference>
<accession>D3AVV2</accession>
<dbReference type="InParanoid" id="D3AVV2"/>
<evidence type="ECO:0000256" key="1">
    <source>
        <dbReference type="SAM" id="MobiDB-lite"/>
    </source>
</evidence>
<name>D3AVV2_HETP5</name>
<dbReference type="RefSeq" id="XP_020438530.1">
    <property type="nucleotide sequence ID" value="XM_020571256.1"/>
</dbReference>
<organism evidence="2 3">
    <name type="scientific">Heterostelium pallidum (strain ATCC 26659 / Pp 5 / PN500)</name>
    <name type="common">Cellular slime mold</name>
    <name type="synonym">Polysphondylium pallidum</name>
    <dbReference type="NCBI Taxonomy" id="670386"/>
    <lineage>
        <taxon>Eukaryota</taxon>
        <taxon>Amoebozoa</taxon>
        <taxon>Evosea</taxon>
        <taxon>Eumycetozoa</taxon>
        <taxon>Dictyostelia</taxon>
        <taxon>Acytosteliales</taxon>
        <taxon>Acytosteliaceae</taxon>
        <taxon>Heterostelium</taxon>
    </lineage>
</organism>
<sequence length="570" mass="67209">MNVNNDNNDKSYNKRPHDGQSKDKYIDNNNQYTLKSIKYSNDKDKGNREIKLKVIKEEIDSLLELGYIDNLLSSLLSVRDLYYKLLEFSDVDNDDVASDAIYLRSKCVKYFGDYHQDKFVHYFDAIGYTKFIIDVFFDPSSDVFGQMIDSFTSNLFIPLISYIYDTTINDKRFNEWFKNLNQSDNKQLLYRLNSFSKSLNKSNNSNNNNNEPSKEITTTITFDIQSTNNSRFSDLILEKIITYTLKKNIDTHSKMIYNEIYNRINKSVPCFGSNILSMALVSKQFFRVVSRYINNINTYYRWDHHFNIDNQYCLIKSQPLYFDYRSIRCIRYYCDIEFAKRFLSRVETFYIISDEIDHQIEQSDFLDYVKNHYLDRDESYRQSVVDYNYLVHPPAMPNLKNIILTDYFGYTENYSNLLNHITTSTPSGNGYGIECFIIKMTKDDMTCEPSRHTLEFLYILLDHHATTLKSIYIHYDNCGFKEIKSLLKKLQPYLSTLRKHSIQFNLTSANYSIQDDFKVAPSGLEDICDYLSNNHSNDRNITNKLNVSVDIEVGYNRLVGEIEYFVILTE</sequence>
<dbReference type="GeneID" id="31355751"/>
<proteinExistence type="predicted"/>
<gene>
    <name evidence="2" type="ORF">PPL_00217</name>
</gene>
<dbReference type="Proteomes" id="UP000001396">
    <property type="component" value="Unassembled WGS sequence"/>
</dbReference>
<dbReference type="PANTHER" id="PTHR39532:SF3">
    <property type="entry name" value="F-BOX DOMAIN-CONTAINING PROTEIN"/>
    <property type="match status" value="1"/>
</dbReference>
<evidence type="ECO:0000313" key="2">
    <source>
        <dbReference type="EMBL" id="EFA86425.1"/>
    </source>
</evidence>
<keyword evidence="3" id="KW-1185">Reference proteome</keyword>
<reference evidence="2 3" key="1">
    <citation type="journal article" date="2011" name="Genome Res.">
        <title>Phylogeny-wide analysis of social amoeba genomes highlights ancient origins for complex intercellular communication.</title>
        <authorList>
            <person name="Heidel A.J."/>
            <person name="Lawal H.M."/>
            <person name="Felder M."/>
            <person name="Schilde C."/>
            <person name="Helps N.R."/>
            <person name="Tunggal B."/>
            <person name="Rivero F."/>
            <person name="John U."/>
            <person name="Schleicher M."/>
            <person name="Eichinger L."/>
            <person name="Platzer M."/>
            <person name="Noegel A.A."/>
            <person name="Schaap P."/>
            <person name="Gloeckner G."/>
        </authorList>
    </citation>
    <scope>NUCLEOTIDE SEQUENCE [LARGE SCALE GENOMIC DNA]</scope>
    <source>
        <strain evidence="3">ATCC 26659 / Pp 5 / PN500</strain>
    </source>
</reference>